<dbReference type="CDD" id="cd01949">
    <property type="entry name" value="GGDEF"/>
    <property type="match status" value="1"/>
</dbReference>
<sequence>MADIIKNENFTADVLLNLLSETTDDYLYMWDIRNGTFYISDNAYDDLDISRLIEQDVVSVWSKIMVREDLELWLSDMQMIQEGSKDYHDMEYRVYNKSGRVIWVSCRGTVKKDRQDRPLFMIGRISNIGKQNKFDNVTGLMNRNQFEQDMNILVRQKDTANGVVVVLDIDNFKNINEKYGYGFGDRALNLLSNLISAMLPQGCQLYRLDGDEFVFLIKDGTKEAVRGIYENIQMFIGSHFAVEGRQILISLSAGACFFPDDGNTYQKLFRNAENAVEIAKMNGKNQLVFFSEEMYKQKLRNMELQESLHACVKDGFSQFELFYQPQVDAVTGAVTGAEALLRWHSPEHGEVFPSEFIPLLEESRLITQVGAWILEESVSQFRIWRRQVPDFAMSVNVSYIQLKENALLEYLKMRQWDDLPAGQLVLELTESCWVPNLQFLNQEFEELRAMGYGIAIDDFGTGYSSLSHLKELPANVLKVDRSFVTGIHKGSYEYIFLEYIIKLAHSIGLKVCVEGVETEEEFDIVKQTLPDYIQGYLFGRPVSASGFEKLYLK</sequence>
<dbReference type="Proteomes" id="UP001299608">
    <property type="component" value="Unassembled WGS sequence"/>
</dbReference>
<dbReference type="AlphaFoldDB" id="A0AAW5BIW4"/>
<dbReference type="PROSITE" id="PS50883">
    <property type="entry name" value="EAL"/>
    <property type="match status" value="1"/>
</dbReference>
<dbReference type="SMART" id="SM00052">
    <property type="entry name" value="EAL"/>
    <property type="match status" value="1"/>
</dbReference>
<dbReference type="PROSITE" id="PS50887">
    <property type="entry name" value="GGDEF"/>
    <property type="match status" value="1"/>
</dbReference>
<dbReference type="PANTHER" id="PTHR33121:SF71">
    <property type="entry name" value="OXYGEN SENSOR PROTEIN DOSP"/>
    <property type="match status" value="1"/>
</dbReference>
<comment type="caution">
    <text evidence="3">The sequence shown here is derived from an EMBL/GenBank/DDBJ whole genome shotgun (WGS) entry which is preliminary data.</text>
</comment>
<dbReference type="EMBL" id="JAKNGE010000002">
    <property type="protein sequence ID" value="MCG4744230.1"/>
    <property type="molecule type" value="Genomic_DNA"/>
</dbReference>
<dbReference type="SUPFAM" id="SSF141868">
    <property type="entry name" value="EAL domain-like"/>
    <property type="match status" value="1"/>
</dbReference>
<dbReference type="InterPro" id="IPR050706">
    <property type="entry name" value="Cyclic-di-GMP_PDE-like"/>
</dbReference>
<dbReference type="CDD" id="cd01948">
    <property type="entry name" value="EAL"/>
    <property type="match status" value="1"/>
</dbReference>
<dbReference type="SMART" id="SM00267">
    <property type="entry name" value="GGDEF"/>
    <property type="match status" value="1"/>
</dbReference>
<dbReference type="Pfam" id="PF08447">
    <property type="entry name" value="PAS_3"/>
    <property type="match status" value="1"/>
</dbReference>
<proteinExistence type="predicted"/>
<dbReference type="InterPro" id="IPR001633">
    <property type="entry name" value="EAL_dom"/>
</dbReference>
<evidence type="ECO:0000259" key="1">
    <source>
        <dbReference type="PROSITE" id="PS50883"/>
    </source>
</evidence>
<reference evidence="3" key="1">
    <citation type="submission" date="2022-01" db="EMBL/GenBank/DDBJ databases">
        <title>Collection of gut derived symbiotic bacterial strains cultured from healthy donors.</title>
        <authorList>
            <person name="Lin H."/>
            <person name="Kohout C."/>
            <person name="Waligurski E."/>
            <person name="Pamer E.G."/>
        </authorList>
    </citation>
    <scope>NUCLEOTIDE SEQUENCE</scope>
    <source>
        <strain evidence="3">DFI.6.55</strain>
    </source>
</reference>
<dbReference type="NCBIfam" id="TIGR00254">
    <property type="entry name" value="GGDEF"/>
    <property type="match status" value="1"/>
</dbReference>
<accession>A0AAW5BIW4</accession>
<evidence type="ECO:0000313" key="3">
    <source>
        <dbReference type="EMBL" id="MCG4744230.1"/>
    </source>
</evidence>
<dbReference type="InterPro" id="IPR043128">
    <property type="entry name" value="Rev_trsase/Diguanyl_cyclase"/>
</dbReference>
<dbReference type="InterPro" id="IPR000160">
    <property type="entry name" value="GGDEF_dom"/>
</dbReference>
<dbReference type="SUPFAM" id="SSF55073">
    <property type="entry name" value="Nucleotide cyclase"/>
    <property type="match status" value="1"/>
</dbReference>
<dbReference type="InterPro" id="IPR029787">
    <property type="entry name" value="Nucleotide_cyclase"/>
</dbReference>
<name>A0AAW5BIW4_9FIRM</name>
<feature type="domain" description="EAL" evidence="1">
    <location>
        <begin position="301"/>
        <end position="553"/>
    </location>
</feature>
<protein>
    <submittedName>
        <fullName evidence="3">EAL domain-containing protein</fullName>
    </submittedName>
</protein>
<dbReference type="RefSeq" id="WP_117557499.1">
    <property type="nucleotide sequence ID" value="NZ_JAJCID010000001.1"/>
</dbReference>
<dbReference type="Pfam" id="PF00563">
    <property type="entry name" value="EAL"/>
    <property type="match status" value="1"/>
</dbReference>
<dbReference type="PANTHER" id="PTHR33121">
    <property type="entry name" value="CYCLIC DI-GMP PHOSPHODIESTERASE PDEF"/>
    <property type="match status" value="1"/>
</dbReference>
<dbReference type="Gene3D" id="3.20.20.450">
    <property type="entry name" value="EAL domain"/>
    <property type="match status" value="1"/>
</dbReference>
<organism evidence="3 4">
    <name type="scientific">Enterocloster aldenensis</name>
    <dbReference type="NCBI Taxonomy" id="358742"/>
    <lineage>
        <taxon>Bacteria</taxon>
        <taxon>Bacillati</taxon>
        <taxon>Bacillota</taxon>
        <taxon>Clostridia</taxon>
        <taxon>Lachnospirales</taxon>
        <taxon>Lachnospiraceae</taxon>
        <taxon>Enterocloster</taxon>
    </lineage>
</organism>
<gene>
    <name evidence="3" type="ORF">L0N08_02260</name>
</gene>
<dbReference type="InterPro" id="IPR013655">
    <property type="entry name" value="PAS_fold_3"/>
</dbReference>
<dbReference type="SUPFAM" id="SSF55785">
    <property type="entry name" value="PYP-like sensor domain (PAS domain)"/>
    <property type="match status" value="1"/>
</dbReference>
<evidence type="ECO:0000313" key="4">
    <source>
        <dbReference type="Proteomes" id="UP001299608"/>
    </source>
</evidence>
<feature type="domain" description="GGDEF" evidence="2">
    <location>
        <begin position="160"/>
        <end position="292"/>
    </location>
</feature>
<dbReference type="Pfam" id="PF00990">
    <property type="entry name" value="GGDEF"/>
    <property type="match status" value="1"/>
</dbReference>
<dbReference type="Gene3D" id="3.30.450.20">
    <property type="entry name" value="PAS domain"/>
    <property type="match status" value="1"/>
</dbReference>
<dbReference type="InterPro" id="IPR035919">
    <property type="entry name" value="EAL_sf"/>
</dbReference>
<dbReference type="GO" id="GO:0071111">
    <property type="term" value="F:cyclic-guanylate-specific phosphodiesterase activity"/>
    <property type="evidence" value="ECO:0007669"/>
    <property type="project" value="InterPro"/>
</dbReference>
<evidence type="ECO:0000259" key="2">
    <source>
        <dbReference type="PROSITE" id="PS50887"/>
    </source>
</evidence>
<dbReference type="Gene3D" id="3.30.70.270">
    <property type="match status" value="1"/>
</dbReference>
<dbReference type="InterPro" id="IPR035965">
    <property type="entry name" value="PAS-like_dom_sf"/>
</dbReference>